<accession>A0A8X6HCR4</accession>
<keyword evidence="3" id="KW-1185">Reference proteome</keyword>
<dbReference type="EMBL" id="BMAO01017959">
    <property type="protein sequence ID" value="GFR19595.1"/>
    <property type="molecule type" value="Genomic_DNA"/>
</dbReference>
<dbReference type="Proteomes" id="UP000887116">
    <property type="component" value="Unassembled WGS sequence"/>
</dbReference>
<protein>
    <submittedName>
        <fullName evidence="2">Uncharacterized protein</fullName>
    </submittedName>
</protein>
<reference evidence="2" key="1">
    <citation type="submission" date="2020-07" db="EMBL/GenBank/DDBJ databases">
        <title>Multicomponent nature underlies the extraordinary mechanical properties of spider dragline silk.</title>
        <authorList>
            <person name="Kono N."/>
            <person name="Nakamura H."/>
            <person name="Mori M."/>
            <person name="Yoshida Y."/>
            <person name="Ohtoshi R."/>
            <person name="Malay A.D."/>
            <person name="Moran D.A.P."/>
            <person name="Tomita M."/>
            <person name="Numata K."/>
            <person name="Arakawa K."/>
        </authorList>
    </citation>
    <scope>NUCLEOTIDE SEQUENCE</scope>
</reference>
<evidence type="ECO:0000313" key="2">
    <source>
        <dbReference type="EMBL" id="GFR19595.1"/>
    </source>
</evidence>
<feature type="region of interest" description="Disordered" evidence="1">
    <location>
        <begin position="14"/>
        <end position="34"/>
    </location>
</feature>
<gene>
    <name evidence="2" type="ORF">TNCT_169881</name>
</gene>
<evidence type="ECO:0000313" key="3">
    <source>
        <dbReference type="Proteomes" id="UP000887116"/>
    </source>
</evidence>
<proteinExistence type="predicted"/>
<organism evidence="2 3">
    <name type="scientific">Trichonephila clavata</name>
    <name type="common">Joro spider</name>
    <name type="synonym">Nephila clavata</name>
    <dbReference type="NCBI Taxonomy" id="2740835"/>
    <lineage>
        <taxon>Eukaryota</taxon>
        <taxon>Metazoa</taxon>
        <taxon>Ecdysozoa</taxon>
        <taxon>Arthropoda</taxon>
        <taxon>Chelicerata</taxon>
        <taxon>Arachnida</taxon>
        <taxon>Araneae</taxon>
        <taxon>Araneomorphae</taxon>
        <taxon>Entelegynae</taxon>
        <taxon>Araneoidea</taxon>
        <taxon>Nephilidae</taxon>
        <taxon>Trichonephila</taxon>
    </lineage>
</organism>
<sequence>MINAVLTRSASKEIGTNLYTENGSPTENGDRIPPPEVHEEMLEIPQFDGMKEFCLANVTSSDFRSEQEKCPDLQVLWEKARSGLDGEFQIMKGK</sequence>
<feature type="compositionally biased region" description="Polar residues" evidence="1">
    <location>
        <begin position="17"/>
        <end position="27"/>
    </location>
</feature>
<dbReference type="OrthoDB" id="6514632at2759"/>
<dbReference type="AlphaFoldDB" id="A0A8X6HCR4"/>
<evidence type="ECO:0000256" key="1">
    <source>
        <dbReference type="SAM" id="MobiDB-lite"/>
    </source>
</evidence>
<name>A0A8X6HCR4_TRICU</name>
<comment type="caution">
    <text evidence="2">The sequence shown here is derived from an EMBL/GenBank/DDBJ whole genome shotgun (WGS) entry which is preliminary data.</text>
</comment>